<organism evidence="2 3">
    <name type="scientific">Sphingomonas telluris</name>
    <dbReference type="NCBI Taxonomy" id="2907998"/>
    <lineage>
        <taxon>Bacteria</taxon>
        <taxon>Pseudomonadati</taxon>
        <taxon>Pseudomonadota</taxon>
        <taxon>Alphaproteobacteria</taxon>
        <taxon>Sphingomonadales</taxon>
        <taxon>Sphingomonadaceae</taxon>
        <taxon>Sphingomonas</taxon>
    </lineage>
</organism>
<protein>
    <submittedName>
        <fullName evidence="2">DUF1622 domain-containing protein</fullName>
    </submittedName>
</protein>
<dbReference type="PANTHER" id="PTHR38468:SF1">
    <property type="entry name" value="SLL0939 PROTEIN"/>
    <property type="match status" value="1"/>
</dbReference>
<keyword evidence="3" id="KW-1185">Reference proteome</keyword>
<name>A0ABS9VP71_9SPHN</name>
<dbReference type="Proteomes" id="UP001203058">
    <property type="component" value="Unassembled WGS sequence"/>
</dbReference>
<keyword evidence="1" id="KW-1133">Transmembrane helix</keyword>
<accession>A0ABS9VP71</accession>
<sequence length="117" mass="12718">METVEQIAAIVALAVELAMVAIIAIGSIRALWTVLKIIASRHMLAPAVREIWLHYAGWILLALEFALAADLIRTVIAPSWREIGQLAAIAAIRTALAWFLGRDLAEFGVETGKAEET</sequence>
<feature type="transmembrane region" description="Helical" evidence="1">
    <location>
        <begin position="7"/>
        <end position="32"/>
    </location>
</feature>
<dbReference type="EMBL" id="JAKZHW010000001">
    <property type="protein sequence ID" value="MCH8616503.1"/>
    <property type="molecule type" value="Genomic_DNA"/>
</dbReference>
<evidence type="ECO:0000256" key="1">
    <source>
        <dbReference type="SAM" id="Phobius"/>
    </source>
</evidence>
<dbReference type="InterPro" id="IPR012427">
    <property type="entry name" value="DUF1622"/>
</dbReference>
<evidence type="ECO:0000313" key="2">
    <source>
        <dbReference type="EMBL" id="MCH8616503.1"/>
    </source>
</evidence>
<comment type="caution">
    <text evidence="2">The sequence shown here is derived from an EMBL/GenBank/DDBJ whole genome shotgun (WGS) entry which is preliminary data.</text>
</comment>
<gene>
    <name evidence="2" type="ORF">LZ016_10370</name>
</gene>
<proteinExistence type="predicted"/>
<evidence type="ECO:0000313" key="3">
    <source>
        <dbReference type="Proteomes" id="UP001203058"/>
    </source>
</evidence>
<dbReference type="PANTHER" id="PTHR38468">
    <property type="entry name" value="SLL0939 PROTEIN"/>
    <property type="match status" value="1"/>
</dbReference>
<reference evidence="2 3" key="1">
    <citation type="submission" date="2022-03" db="EMBL/GenBank/DDBJ databases">
        <authorList>
            <person name="Jo J.-H."/>
            <person name="Im W.-T."/>
        </authorList>
    </citation>
    <scope>NUCLEOTIDE SEQUENCE [LARGE SCALE GENOMIC DNA]</scope>
    <source>
        <strain evidence="2 3">SM33</strain>
    </source>
</reference>
<keyword evidence="1" id="KW-0812">Transmembrane</keyword>
<dbReference type="Pfam" id="PF07784">
    <property type="entry name" value="DUF1622"/>
    <property type="match status" value="1"/>
</dbReference>
<dbReference type="RefSeq" id="WP_241447300.1">
    <property type="nucleotide sequence ID" value="NZ_JAKZHW010000001.1"/>
</dbReference>
<keyword evidence="1" id="KW-0472">Membrane</keyword>